<feature type="coiled-coil region" evidence="1">
    <location>
        <begin position="425"/>
        <end position="452"/>
    </location>
</feature>
<keyword evidence="4" id="KW-1185">Reference proteome</keyword>
<proteinExistence type="predicted"/>
<feature type="coiled-coil region" evidence="1">
    <location>
        <begin position="552"/>
        <end position="844"/>
    </location>
</feature>
<protein>
    <submittedName>
        <fullName evidence="3">ATPase involved in DNA repair, putative</fullName>
    </submittedName>
</protein>
<feature type="coiled-coil region" evidence="1">
    <location>
        <begin position="210"/>
        <end position="271"/>
    </location>
</feature>
<organism evidence="3 4">
    <name type="scientific">Microscilla marina ATCC 23134</name>
    <dbReference type="NCBI Taxonomy" id="313606"/>
    <lineage>
        <taxon>Bacteria</taxon>
        <taxon>Pseudomonadati</taxon>
        <taxon>Bacteroidota</taxon>
        <taxon>Cytophagia</taxon>
        <taxon>Cytophagales</taxon>
        <taxon>Microscillaceae</taxon>
        <taxon>Microscilla</taxon>
    </lineage>
</organism>
<dbReference type="PANTHER" id="PTHR32114">
    <property type="entry name" value="ABC TRANSPORTER ABCH.3"/>
    <property type="match status" value="1"/>
</dbReference>
<evidence type="ECO:0000259" key="2">
    <source>
        <dbReference type="Pfam" id="PF13476"/>
    </source>
</evidence>
<sequence length="1028" mass="120720">MIPVKLTLQGVYSYQKKAEIDFTKLTDSGLFGIFGMVGSGKSTILESISYALYGQVERLNKQDKVTYNLMNLKSNELLIDYEFKASDNEYYRFVVEGKRNSKNFEKIRTFDRSHYQMVKGEWTPTDKTAQDILELSYDNFRRTIIIPQGKFQEFLQLGDTDRTRMLKDIFGLGKYDLGQKLRPVEKENDEKITQVETKLQGVAEVTEEGINEQRGILKELVASLEAQQNQLQEKSTKKTALEQIKALFAELAHQKEELARLKQQADDFNSLERRVKEYETCLYQFSDLLETHKLTQVKIKQLQELIQQKETHFEQIQQKLVQDEQSFEEVKTQYNERETIKQKIDEFTKIISINELNKELVTLEERVEKGKPVIKESEKKIVKLQTEIEDKTFFIKRQKENLPDNNVLLAVSSWFAEKKKILSSIQKVNQETRHIEREIEKIRKEKKELYEEHLRDLLPEAHPKTIIGELADMILDKRDELKDKLMHTQHKLSGLTIKLKLQEYAENLSDGEPCPLCGSVHHPDPLKPDKIDAALHAFQEARETQDVQISLLTDLLDKVRQLKVQIDEKKKQLERRDEEAQAEANKFDLHLYKFNWKPAFDPDHDEDVEKKKAKASRLQNAIDDADKEREQMQRSLEEERKKLDKYKTAIADLENQQLTKTTQLKTLKRQLRVFDLEDYAQHAASQLKQEIRSLEDLYERLERKYKNLETQINEDRNQKVRLESDLRNSRENLLQDEQNLQTNQSKLQDRLAKSDFDTLETVENILQNKLDIERENQKIKEFQTKLHRAEDECHKLERQTAGKVYNEAEYQQVLTDIQSLKEDIQVKQDRRGGLKSEIERLESDLARKFKLQKHADALHLRRDDISTLKKMFRESGFVNYISSVYMQNLCNLANERFYRLTKQQLKLEVNEDNTFYIRDYLNNGQTRSVKTLSGGQTFQAALSLALALADNIQQFTKSNQNFFFLDEGFGSQDEESLDAVFETLTSLRKENRIVGIISHVESLQREISVYLKVRNQEETGSVLQKSWE</sequence>
<gene>
    <name evidence="3" type="ORF">M23134_06631</name>
</gene>
<dbReference type="Proteomes" id="UP000004095">
    <property type="component" value="Unassembled WGS sequence"/>
</dbReference>
<dbReference type="InterPro" id="IPR027417">
    <property type="entry name" value="P-loop_NTPase"/>
</dbReference>
<dbReference type="EMBL" id="AAWS01000049">
    <property type="protein sequence ID" value="EAY25372.1"/>
    <property type="molecule type" value="Genomic_DNA"/>
</dbReference>
<evidence type="ECO:0000313" key="3">
    <source>
        <dbReference type="EMBL" id="EAY25372.1"/>
    </source>
</evidence>
<evidence type="ECO:0000256" key="1">
    <source>
        <dbReference type="SAM" id="Coils"/>
    </source>
</evidence>
<reference evidence="3 4" key="1">
    <citation type="submission" date="2007-01" db="EMBL/GenBank/DDBJ databases">
        <authorList>
            <person name="Haygood M."/>
            <person name="Podell S."/>
            <person name="Anderson C."/>
            <person name="Hopkinson B."/>
            <person name="Roe K."/>
            <person name="Barbeau K."/>
            <person name="Gaasterland T."/>
            <person name="Ferriera S."/>
            <person name="Johnson J."/>
            <person name="Kravitz S."/>
            <person name="Beeson K."/>
            <person name="Sutton G."/>
            <person name="Rogers Y.-H."/>
            <person name="Friedman R."/>
            <person name="Frazier M."/>
            <person name="Venter J.C."/>
        </authorList>
    </citation>
    <scope>NUCLEOTIDE SEQUENCE [LARGE SCALE GENOMIC DNA]</scope>
    <source>
        <strain evidence="3 4">ATCC 23134</strain>
    </source>
</reference>
<evidence type="ECO:0000313" key="4">
    <source>
        <dbReference type="Proteomes" id="UP000004095"/>
    </source>
</evidence>
<dbReference type="eggNOG" id="COG0419">
    <property type="taxonomic scope" value="Bacteria"/>
</dbReference>
<dbReference type="RefSeq" id="WP_002702834.1">
    <property type="nucleotide sequence ID" value="NZ_AAWS01000049.1"/>
</dbReference>
<dbReference type="Pfam" id="PF13558">
    <property type="entry name" value="SbcC_Walker_B"/>
    <property type="match status" value="1"/>
</dbReference>
<dbReference type="Pfam" id="PF13476">
    <property type="entry name" value="AAA_23"/>
    <property type="match status" value="1"/>
</dbReference>
<dbReference type="GO" id="GO:0016887">
    <property type="term" value="F:ATP hydrolysis activity"/>
    <property type="evidence" value="ECO:0007669"/>
    <property type="project" value="InterPro"/>
</dbReference>
<dbReference type="SUPFAM" id="SSF52540">
    <property type="entry name" value="P-loop containing nucleoside triphosphate hydrolases"/>
    <property type="match status" value="2"/>
</dbReference>
<dbReference type="AlphaFoldDB" id="A1ZW09"/>
<dbReference type="InterPro" id="IPR038729">
    <property type="entry name" value="Rad50/SbcC_AAA"/>
</dbReference>
<dbReference type="OrthoDB" id="9795626at2"/>
<keyword evidence="1" id="KW-0175">Coiled coil</keyword>
<name>A1ZW09_MICM2</name>
<dbReference type="GO" id="GO:0006302">
    <property type="term" value="P:double-strand break repair"/>
    <property type="evidence" value="ECO:0007669"/>
    <property type="project" value="InterPro"/>
</dbReference>
<dbReference type="PANTHER" id="PTHR32114:SF2">
    <property type="entry name" value="ABC TRANSPORTER ABCH.3"/>
    <property type="match status" value="1"/>
</dbReference>
<dbReference type="Gene3D" id="3.40.50.300">
    <property type="entry name" value="P-loop containing nucleotide triphosphate hydrolases"/>
    <property type="match status" value="2"/>
</dbReference>
<feature type="domain" description="Rad50/SbcC-type AAA" evidence="2">
    <location>
        <begin position="5"/>
        <end position="268"/>
    </location>
</feature>
<comment type="caution">
    <text evidence="3">The sequence shown here is derived from an EMBL/GenBank/DDBJ whole genome shotgun (WGS) entry which is preliminary data.</text>
</comment>
<accession>A1ZW09</accession>